<feature type="coiled-coil region" evidence="1">
    <location>
        <begin position="282"/>
        <end position="335"/>
    </location>
</feature>
<comment type="caution">
    <text evidence="3">The sequence shown here is derived from an EMBL/GenBank/DDBJ whole genome shotgun (WGS) entry which is preliminary data.</text>
</comment>
<evidence type="ECO:0000313" key="4">
    <source>
        <dbReference type="Proteomes" id="UP001285354"/>
    </source>
</evidence>
<protein>
    <submittedName>
        <fullName evidence="3">Uncharacterized protein</fullName>
    </submittedName>
</protein>
<keyword evidence="4" id="KW-1185">Reference proteome</keyword>
<dbReference type="EMBL" id="JAUBYV010000001">
    <property type="protein sequence ID" value="KAK2630481.1"/>
    <property type="molecule type" value="Genomic_DNA"/>
</dbReference>
<feature type="region of interest" description="Disordered" evidence="2">
    <location>
        <begin position="101"/>
        <end position="129"/>
    </location>
</feature>
<feature type="compositionally biased region" description="Basic and acidic residues" evidence="2">
    <location>
        <begin position="10"/>
        <end position="21"/>
    </location>
</feature>
<keyword evidence="1" id="KW-0175">Coiled coil</keyword>
<gene>
    <name evidence="3" type="ORF">QTJ16_001301</name>
</gene>
<reference evidence="3" key="1">
    <citation type="submission" date="2023-06" db="EMBL/GenBank/DDBJ databases">
        <title>Draft genome of Marssonina rosae.</title>
        <authorList>
            <person name="Cheng Q."/>
        </authorList>
    </citation>
    <scope>NUCLEOTIDE SEQUENCE</scope>
    <source>
        <strain evidence="3">R4</strain>
    </source>
</reference>
<dbReference type="AlphaFoldDB" id="A0AAD9WHW8"/>
<sequence length="373" mass="41279">MPQSGPASEWSERNRERRAVASDDQSQWGNLSEQRDRRLKFQDQYMLPWTPMNDHQRPRAPLSDQPAPHIVPPFAGSFQPAAPGVGLFVAAPWLLYPQFTTPTQPTPPAPPAPPPFTSAQFRDAQPAHASPTGPYIAIFQNPQTAQIPIAASIAPGGQCWAHVGLLPRVSYSSQPISEILEAYKELRDDLKSHRQDEEERSYNHQPSRTWLLYNADMKSRLHGIKLMIKKLEKIAKALGPGPESVPPPPPLGVPPLPSPHNVIPLSVHQGEQFFVLSTPALCAHLRLQLNALRVQLAEATQRTAHVDAARDLVHARALQVEQAELESRLAAMEDLIPRISGVRGQRPGIGDWEGLAEERQMRAMTYGALVSDN</sequence>
<name>A0AAD9WHW8_9HELO</name>
<feature type="compositionally biased region" description="Pro residues" evidence="2">
    <location>
        <begin position="104"/>
        <end position="116"/>
    </location>
</feature>
<feature type="region of interest" description="Disordered" evidence="2">
    <location>
        <begin position="1"/>
        <end position="36"/>
    </location>
</feature>
<evidence type="ECO:0000256" key="2">
    <source>
        <dbReference type="SAM" id="MobiDB-lite"/>
    </source>
</evidence>
<evidence type="ECO:0000313" key="3">
    <source>
        <dbReference type="EMBL" id="KAK2630481.1"/>
    </source>
</evidence>
<dbReference type="Proteomes" id="UP001285354">
    <property type="component" value="Unassembled WGS sequence"/>
</dbReference>
<evidence type="ECO:0000256" key="1">
    <source>
        <dbReference type="SAM" id="Coils"/>
    </source>
</evidence>
<accession>A0AAD9WHW8</accession>
<feature type="compositionally biased region" description="Polar residues" evidence="2">
    <location>
        <begin position="23"/>
        <end position="32"/>
    </location>
</feature>
<organism evidence="3 4">
    <name type="scientific">Diplocarpon rosae</name>
    <dbReference type="NCBI Taxonomy" id="946125"/>
    <lineage>
        <taxon>Eukaryota</taxon>
        <taxon>Fungi</taxon>
        <taxon>Dikarya</taxon>
        <taxon>Ascomycota</taxon>
        <taxon>Pezizomycotina</taxon>
        <taxon>Leotiomycetes</taxon>
        <taxon>Helotiales</taxon>
        <taxon>Drepanopezizaceae</taxon>
        <taxon>Diplocarpon</taxon>
    </lineage>
</organism>
<proteinExistence type="predicted"/>